<reference evidence="2" key="1">
    <citation type="submission" date="2013-10" db="EMBL/GenBank/DDBJ databases">
        <title>Genomic analysis of the causative agents of coccidiosis in chickens.</title>
        <authorList>
            <person name="Reid A.J."/>
            <person name="Blake D."/>
            <person name="Billington K."/>
            <person name="Browne H."/>
            <person name="Dunn M."/>
            <person name="Hung S."/>
            <person name="Kawahara F."/>
            <person name="Miranda-Saavedra D."/>
            <person name="Mourier T."/>
            <person name="Nagra H."/>
            <person name="Otto T.D."/>
            <person name="Rawlings N."/>
            <person name="Sanchez A."/>
            <person name="Sanders M."/>
            <person name="Subramaniam C."/>
            <person name="Tay Y."/>
            <person name="Dear P."/>
            <person name="Doerig C."/>
            <person name="Gruber A."/>
            <person name="Parkinson J."/>
            <person name="Shirley M."/>
            <person name="Wan K.L."/>
            <person name="Berriman M."/>
            <person name="Tomley F."/>
            <person name="Pain A."/>
        </authorList>
    </citation>
    <scope>NUCLEOTIDE SEQUENCE [LARGE SCALE GENOMIC DNA]</scope>
    <source>
        <strain evidence="2">Weybridge</strain>
    </source>
</reference>
<dbReference type="EMBL" id="HG719381">
    <property type="protein sequence ID" value="CDJ57801.1"/>
    <property type="molecule type" value="Genomic_DNA"/>
</dbReference>
<dbReference type="GeneID" id="25338351"/>
<sequence length="194" mass="22442">MAIERGTHDQARLKQRERILNGKVEDILTRKESLSKELLEIDIKPQRQTEQRELTEHMLDALQQQNACIEQQMQEQQQLINHLDTQIQLEYADGTERRSTMQTEIKEAIKTLHDAKEELMHFKTALEKAKMDYKKGTAQRDAAAALLPPFVARKGEMATERRMLLKEAEERAKQAAALRAENENLDSYIKGDVC</sequence>
<gene>
    <name evidence="2" type="ORF">EMWEY_00043650</name>
</gene>
<evidence type="ECO:0000256" key="1">
    <source>
        <dbReference type="SAM" id="Coils"/>
    </source>
</evidence>
<dbReference type="OrthoDB" id="348581at2759"/>
<dbReference type="VEuPathDB" id="ToxoDB:EMWEY_00043650"/>
<keyword evidence="3" id="KW-1185">Reference proteome</keyword>
<feature type="coiled-coil region" evidence="1">
    <location>
        <begin position="52"/>
        <end position="132"/>
    </location>
</feature>
<accession>U6M1C0</accession>
<dbReference type="RefSeq" id="XP_013334449.1">
    <property type="nucleotide sequence ID" value="XM_013478995.1"/>
</dbReference>
<proteinExistence type="predicted"/>
<evidence type="ECO:0000313" key="3">
    <source>
        <dbReference type="Proteomes" id="UP000030763"/>
    </source>
</evidence>
<dbReference type="Proteomes" id="UP000030763">
    <property type="component" value="Unassembled WGS sequence"/>
</dbReference>
<reference evidence="2" key="2">
    <citation type="submission" date="2013-10" db="EMBL/GenBank/DDBJ databases">
        <authorList>
            <person name="Aslett M."/>
        </authorList>
    </citation>
    <scope>NUCLEOTIDE SEQUENCE [LARGE SCALE GENOMIC DNA]</scope>
    <source>
        <strain evidence="2">Weybridge</strain>
    </source>
</reference>
<dbReference type="AlphaFoldDB" id="U6M1C0"/>
<keyword evidence="1" id="KW-0175">Coiled coil</keyword>
<dbReference type="OMA" id="SEELMPQ"/>
<protein>
    <submittedName>
        <fullName evidence="2">Uncharacterized protein</fullName>
    </submittedName>
</protein>
<evidence type="ECO:0000313" key="2">
    <source>
        <dbReference type="EMBL" id="CDJ57801.1"/>
    </source>
</evidence>
<name>U6M1C0_EIMMA</name>
<organism evidence="2 3">
    <name type="scientific">Eimeria maxima</name>
    <name type="common">Coccidian parasite</name>
    <dbReference type="NCBI Taxonomy" id="5804"/>
    <lineage>
        <taxon>Eukaryota</taxon>
        <taxon>Sar</taxon>
        <taxon>Alveolata</taxon>
        <taxon>Apicomplexa</taxon>
        <taxon>Conoidasida</taxon>
        <taxon>Coccidia</taxon>
        <taxon>Eucoccidiorida</taxon>
        <taxon>Eimeriorina</taxon>
        <taxon>Eimeriidae</taxon>
        <taxon>Eimeria</taxon>
    </lineage>
</organism>